<proteinExistence type="predicted"/>
<keyword evidence="2" id="KW-1185">Reference proteome</keyword>
<gene>
    <name evidence="1" type="ORF">PR048_031989</name>
</gene>
<organism evidence="1 2">
    <name type="scientific">Dryococelus australis</name>
    <dbReference type="NCBI Taxonomy" id="614101"/>
    <lineage>
        <taxon>Eukaryota</taxon>
        <taxon>Metazoa</taxon>
        <taxon>Ecdysozoa</taxon>
        <taxon>Arthropoda</taxon>
        <taxon>Hexapoda</taxon>
        <taxon>Insecta</taxon>
        <taxon>Pterygota</taxon>
        <taxon>Neoptera</taxon>
        <taxon>Polyneoptera</taxon>
        <taxon>Phasmatodea</taxon>
        <taxon>Verophasmatodea</taxon>
        <taxon>Anareolatae</taxon>
        <taxon>Phasmatidae</taxon>
        <taxon>Eurycanthinae</taxon>
        <taxon>Dryococelus</taxon>
    </lineage>
</organism>
<comment type="caution">
    <text evidence="1">The sequence shown here is derived from an EMBL/GenBank/DDBJ whole genome shotgun (WGS) entry which is preliminary data.</text>
</comment>
<sequence>MKPSSHHICTNNSHLAKLYQVHPNMKLLNVNLIIVICDSKIDCYNNKKYKLQIGTVIYQDLDFVFSHNPSYQFTSQHTILQSFIPAMYEECIIRCWEVADTISLLCLKTDSWTSKNGDSYLAVTVHCTLHN</sequence>
<accession>A0ABQ9G6U5</accession>
<evidence type="ECO:0000313" key="1">
    <source>
        <dbReference type="EMBL" id="KAJ8868180.1"/>
    </source>
</evidence>
<protein>
    <submittedName>
        <fullName evidence="1">Uncharacterized protein</fullName>
    </submittedName>
</protein>
<dbReference type="EMBL" id="JARBHB010000015">
    <property type="protein sequence ID" value="KAJ8868180.1"/>
    <property type="molecule type" value="Genomic_DNA"/>
</dbReference>
<dbReference type="Proteomes" id="UP001159363">
    <property type="component" value="Chromosome 14"/>
</dbReference>
<reference evidence="1 2" key="1">
    <citation type="submission" date="2023-02" db="EMBL/GenBank/DDBJ databases">
        <title>LHISI_Scaffold_Assembly.</title>
        <authorList>
            <person name="Stuart O.P."/>
            <person name="Cleave R."/>
            <person name="Magrath M.J.L."/>
            <person name="Mikheyev A.S."/>
        </authorList>
    </citation>
    <scope>NUCLEOTIDE SEQUENCE [LARGE SCALE GENOMIC DNA]</scope>
    <source>
        <strain evidence="1">Daus_M_001</strain>
        <tissue evidence="1">Leg muscle</tissue>
    </source>
</reference>
<evidence type="ECO:0000313" key="2">
    <source>
        <dbReference type="Proteomes" id="UP001159363"/>
    </source>
</evidence>
<name>A0ABQ9G6U5_9NEOP</name>